<sequence length="195" mass="22552">SHYGTSSVEELELRDTCLREEGISELLKLPRALKKFIYSEESAQISRHINPHNFRRSLECVSTSLELLDVSLTRYKALPNALALWSFENFASLRALYINYRLVYGLDPDSAPCIAKSLPKSLEVLAMRRIHESNKWTNESVLKVWQRLLVQKSPSCLTRLRVIAHLTHYDLLLPLAELGNTRGVRFARKWEEMKL</sequence>
<protein>
    <submittedName>
        <fullName evidence="1">10894_t:CDS:1</fullName>
    </submittedName>
</protein>
<reference evidence="1" key="1">
    <citation type="submission" date="2021-06" db="EMBL/GenBank/DDBJ databases">
        <authorList>
            <person name="Kallberg Y."/>
            <person name="Tangrot J."/>
            <person name="Rosling A."/>
        </authorList>
    </citation>
    <scope>NUCLEOTIDE SEQUENCE</scope>
    <source>
        <strain evidence="1">CL356</strain>
    </source>
</reference>
<evidence type="ECO:0000313" key="2">
    <source>
        <dbReference type="Proteomes" id="UP000789525"/>
    </source>
</evidence>
<comment type="caution">
    <text evidence="1">The sequence shown here is derived from an EMBL/GenBank/DDBJ whole genome shotgun (WGS) entry which is preliminary data.</text>
</comment>
<keyword evidence="2" id="KW-1185">Reference proteome</keyword>
<accession>A0ACA9PUX5</accession>
<name>A0ACA9PUX5_9GLOM</name>
<proteinExistence type="predicted"/>
<evidence type="ECO:0000313" key="1">
    <source>
        <dbReference type="EMBL" id="CAG8725255.1"/>
    </source>
</evidence>
<gene>
    <name evidence="1" type="ORF">ACOLOM_LOCUS11333</name>
</gene>
<dbReference type="EMBL" id="CAJVPT010040361">
    <property type="protein sequence ID" value="CAG8725255.1"/>
    <property type="molecule type" value="Genomic_DNA"/>
</dbReference>
<organism evidence="1 2">
    <name type="scientific">Acaulospora colombiana</name>
    <dbReference type="NCBI Taxonomy" id="27376"/>
    <lineage>
        <taxon>Eukaryota</taxon>
        <taxon>Fungi</taxon>
        <taxon>Fungi incertae sedis</taxon>
        <taxon>Mucoromycota</taxon>
        <taxon>Glomeromycotina</taxon>
        <taxon>Glomeromycetes</taxon>
        <taxon>Diversisporales</taxon>
        <taxon>Acaulosporaceae</taxon>
        <taxon>Acaulospora</taxon>
    </lineage>
</organism>
<dbReference type="Proteomes" id="UP000789525">
    <property type="component" value="Unassembled WGS sequence"/>
</dbReference>
<feature type="non-terminal residue" evidence="1">
    <location>
        <position position="1"/>
    </location>
</feature>